<dbReference type="AlphaFoldDB" id="A0A3S3SU21"/>
<reference evidence="2 3" key="1">
    <citation type="submission" date="2018-06" db="EMBL/GenBank/DDBJ databases">
        <title>Pedobacter endophyticus sp. nov., an endophytic bacterium isolated from a leaf of Triticum aestivum.</title>
        <authorList>
            <person name="Zhang L."/>
        </authorList>
    </citation>
    <scope>NUCLEOTIDE SEQUENCE [LARGE SCALE GENOMIC DNA]</scope>
    <source>
        <strain evidence="2 3">CM134L-2</strain>
    </source>
</reference>
<organism evidence="2 3">
    <name type="scientific">Pedobacter chitinilyticus</name>
    <dbReference type="NCBI Taxonomy" id="2233776"/>
    <lineage>
        <taxon>Bacteria</taxon>
        <taxon>Pseudomonadati</taxon>
        <taxon>Bacteroidota</taxon>
        <taxon>Sphingobacteriia</taxon>
        <taxon>Sphingobacteriales</taxon>
        <taxon>Sphingobacteriaceae</taxon>
        <taxon>Pedobacter</taxon>
    </lineage>
</organism>
<keyword evidence="1" id="KW-0812">Transmembrane</keyword>
<name>A0A3S3SU21_9SPHI</name>
<dbReference type="OrthoDB" id="9949858at2"/>
<feature type="transmembrane region" description="Helical" evidence="1">
    <location>
        <begin position="34"/>
        <end position="55"/>
    </location>
</feature>
<dbReference type="Proteomes" id="UP000284120">
    <property type="component" value="Unassembled WGS sequence"/>
</dbReference>
<keyword evidence="1" id="KW-0472">Membrane</keyword>
<evidence type="ECO:0000256" key="1">
    <source>
        <dbReference type="SAM" id="Phobius"/>
    </source>
</evidence>
<comment type="caution">
    <text evidence="2">The sequence shown here is derived from an EMBL/GenBank/DDBJ whole genome shotgun (WGS) entry which is preliminary data.</text>
</comment>
<feature type="transmembrane region" description="Helical" evidence="1">
    <location>
        <begin position="7"/>
        <end position="28"/>
    </location>
</feature>
<protein>
    <submittedName>
        <fullName evidence="2">Uncharacterized protein</fullName>
    </submittedName>
</protein>
<accession>A0A3S3SU21</accession>
<proteinExistence type="predicted"/>
<keyword evidence="3" id="KW-1185">Reference proteome</keyword>
<sequence length="64" mass="7272">MKNNKLTLHYMIAAAAIAVVLYALYLLYQDPERIRFLILTIIACAVVALGQILIIRQKKSLNKK</sequence>
<evidence type="ECO:0000313" key="3">
    <source>
        <dbReference type="Proteomes" id="UP000284120"/>
    </source>
</evidence>
<gene>
    <name evidence="2" type="ORF">DPV69_10390</name>
</gene>
<evidence type="ECO:0000313" key="2">
    <source>
        <dbReference type="EMBL" id="RWU07393.1"/>
    </source>
</evidence>
<keyword evidence="1" id="KW-1133">Transmembrane helix</keyword>
<dbReference type="RefSeq" id="WP_113647304.1">
    <property type="nucleotide sequence ID" value="NZ_QMHN01000003.1"/>
</dbReference>
<dbReference type="EMBL" id="SAYW01000003">
    <property type="protein sequence ID" value="RWU07393.1"/>
    <property type="molecule type" value="Genomic_DNA"/>
</dbReference>